<name>F8SJ84_BPPA3</name>
<organism evidence="1 2">
    <name type="scientific">Pseudomonas phage PhiPA3</name>
    <name type="common">Pseudomonas aeruginosa phage PhiPA3</name>
    <dbReference type="NCBI Taxonomy" id="998086"/>
    <lineage>
        <taxon>Viruses</taxon>
        <taxon>Duplodnaviria</taxon>
        <taxon>Heunggongvirae</taxon>
        <taxon>Uroviricota</taxon>
        <taxon>Caudoviricetes</taxon>
        <taxon>Chimalliviridae</taxon>
        <taxon>Miltoncavirus</taxon>
        <taxon>Miltoncavirus PhiPA3</taxon>
    </lineage>
</organism>
<dbReference type="OrthoDB" id="10711at10239"/>
<keyword evidence="2" id="KW-1185">Reference proteome</keyword>
<evidence type="ECO:0000313" key="1">
    <source>
        <dbReference type="EMBL" id="AEH03664.1"/>
    </source>
</evidence>
<reference evidence="1 2" key="1">
    <citation type="journal article" date="2011" name="Microbiology">
        <title>The Pseudomonas aeruginosa generalized transducing phage phiPA3 is a new member of the phiKZ-like group of 'jumbo' phages, and infects model laboratory strains and clinical isolates from cystic fibrosis patients.</title>
        <authorList>
            <person name="Monson R."/>
            <person name="Foulds I."/>
            <person name="Foweraker J."/>
            <person name="Welch M."/>
            <person name="Salmond G.P."/>
        </authorList>
    </citation>
    <scope>NUCLEOTIDE SEQUENCE [LARGE SCALE GENOMIC DNA]</scope>
</reference>
<dbReference type="InterPro" id="IPR058630">
    <property type="entry name" value="T4_Y16D"/>
</dbReference>
<sequence length="148" mass="17505">MTWDKEFLNTMSKEEAFRLLDAQGKFRKDLQKSRYWMLDESTGEYGWFWDIQGVKPRIVAACNRWKDVYFIASRHSSDVMTTQQLLYGGIHVLHEYAGEDHDQGFIDQFDVFHTREQAAIIAKENGQLFRADRDDRHVGNNLFSEDLY</sequence>
<dbReference type="RefSeq" id="YP_009217320.1">
    <property type="nucleotide sequence ID" value="NC_028999.1"/>
</dbReference>
<dbReference type="KEGG" id="vg:26643769"/>
<accession>F8SJ84</accession>
<protein>
    <submittedName>
        <fullName evidence="1">Uncharacterized protein 241</fullName>
    </submittedName>
</protein>
<dbReference type="GeneID" id="26643769"/>
<dbReference type="EMBL" id="HQ630627">
    <property type="protein sequence ID" value="AEH03664.1"/>
    <property type="molecule type" value="Genomic_DNA"/>
</dbReference>
<dbReference type="Proteomes" id="UP000008388">
    <property type="component" value="Segment"/>
</dbReference>
<organismHost>
    <name type="scientific">Pseudomonas aeruginosa</name>
    <dbReference type="NCBI Taxonomy" id="287"/>
</organismHost>
<proteinExistence type="predicted"/>
<evidence type="ECO:0000313" key="2">
    <source>
        <dbReference type="Proteomes" id="UP000008388"/>
    </source>
</evidence>
<gene>
    <name evidence="1" type="primary">241</name>
</gene>
<dbReference type="Pfam" id="PF26092">
    <property type="entry name" value="T4_Y16D"/>
    <property type="match status" value="1"/>
</dbReference>